<feature type="region of interest" description="Disordered" evidence="11">
    <location>
        <begin position="351"/>
        <end position="374"/>
    </location>
</feature>
<feature type="compositionally biased region" description="Low complexity" evidence="11">
    <location>
        <begin position="423"/>
        <end position="434"/>
    </location>
</feature>
<feature type="compositionally biased region" description="Basic and acidic residues" evidence="11">
    <location>
        <begin position="479"/>
        <end position="495"/>
    </location>
</feature>
<dbReference type="GO" id="GO:0007005">
    <property type="term" value="P:mitochondrion organization"/>
    <property type="evidence" value="ECO:0007669"/>
    <property type="project" value="InterPro"/>
</dbReference>
<dbReference type="EMBL" id="CAACVR010000012">
    <property type="protein sequence ID" value="VEU21615.1"/>
    <property type="molecule type" value="Genomic_DNA"/>
</dbReference>
<dbReference type="PANTHER" id="PTHR28185:SF1">
    <property type="entry name" value="MITOCHONDRIAL DISTRIBUTION AND MORPHOLOGY PROTEIN 34"/>
    <property type="match status" value="1"/>
</dbReference>
<dbReference type="OrthoDB" id="17927at2759"/>
<comment type="similarity">
    <text evidence="10">Belongs to the MDM34 family.</text>
</comment>
<dbReference type="PROSITE" id="PS51847">
    <property type="entry name" value="SMP"/>
    <property type="match status" value="1"/>
</dbReference>
<feature type="domain" description="SMP-LTD" evidence="12">
    <location>
        <begin position="1"/>
        <end position="213"/>
    </location>
</feature>
<dbReference type="GO" id="GO:0008289">
    <property type="term" value="F:lipid binding"/>
    <property type="evidence" value="ECO:0007669"/>
    <property type="project" value="UniProtKB-KW"/>
</dbReference>
<dbReference type="Proteomes" id="UP000290900">
    <property type="component" value="Unassembled WGS sequence"/>
</dbReference>
<feature type="region of interest" description="Disordered" evidence="11">
    <location>
        <begin position="390"/>
        <end position="499"/>
    </location>
</feature>
<dbReference type="InterPro" id="IPR027536">
    <property type="entry name" value="MDM34"/>
</dbReference>
<comment type="subunit">
    <text evidence="10">Component of the ER-mitochondria encounter structure (ERMES) or MDM complex, composed of MMM1, MDM10, MDM12 and MDM34.</text>
</comment>
<dbReference type="InterPro" id="IPR058825">
    <property type="entry name" value="MDM34_N"/>
</dbReference>
<evidence type="ECO:0000256" key="5">
    <source>
        <dbReference type="ARBA" id="ARBA00022787"/>
    </source>
</evidence>
<dbReference type="FunCoup" id="A0A448YKZ3">
    <property type="interactions" value="59"/>
</dbReference>
<evidence type="ECO:0000256" key="2">
    <source>
        <dbReference type="ARBA" id="ARBA00022448"/>
    </source>
</evidence>
<evidence type="ECO:0000256" key="9">
    <source>
        <dbReference type="ARBA" id="ARBA00023136"/>
    </source>
</evidence>
<keyword evidence="9 10" id="KW-0472">Membrane</keyword>
<comment type="domain">
    <text evidence="10">Lacks alpha-helical transmembrane segments, suggesting that it resides in the membrane via beta-sheet conformations similar to those predicted for other outer membrane proteins and porin.</text>
</comment>
<comment type="subcellular location">
    <subcellularLocation>
        <location evidence="1">Membrane</location>
    </subcellularLocation>
    <subcellularLocation>
        <location evidence="10">Mitochondrion outer membrane</location>
        <topology evidence="10">Multi-pass membrane protein</topology>
    </subcellularLocation>
    <text evidence="10">The ERMES/MDM complex localizes to a few discrete foci (around 10 per single cell), that represent mitochondria-endoplasmic reticulum junctions. These foci are often found next to mtDNA nucleoids.</text>
</comment>
<dbReference type="Pfam" id="PF26545">
    <property type="entry name" value="Mdm34_N"/>
    <property type="match status" value="1"/>
</dbReference>
<feature type="compositionally biased region" description="Pro residues" evidence="11">
    <location>
        <begin position="580"/>
        <end position="589"/>
    </location>
</feature>
<name>A0A448YKZ3_BRENA</name>
<feature type="compositionally biased region" description="Polar residues" evidence="11">
    <location>
        <begin position="454"/>
        <end position="478"/>
    </location>
</feature>
<accession>A0A448YKZ3</accession>
<evidence type="ECO:0000256" key="1">
    <source>
        <dbReference type="ARBA" id="ARBA00004370"/>
    </source>
</evidence>
<evidence type="ECO:0000313" key="13">
    <source>
        <dbReference type="EMBL" id="VEU21615.1"/>
    </source>
</evidence>
<gene>
    <name evidence="10" type="primary">MDM34</name>
    <name evidence="13" type="ORF">BRENAR_LOCUS2348</name>
</gene>
<dbReference type="InParanoid" id="A0A448YKZ3"/>
<dbReference type="GO" id="GO:0015914">
    <property type="term" value="P:phospholipid transport"/>
    <property type="evidence" value="ECO:0007669"/>
    <property type="project" value="TreeGrafter"/>
</dbReference>
<dbReference type="HAMAP" id="MF_03105">
    <property type="entry name" value="Mdm34"/>
    <property type="match status" value="1"/>
</dbReference>
<organism evidence="13 14">
    <name type="scientific">Brettanomyces naardenensis</name>
    <name type="common">Yeast</name>
    <dbReference type="NCBI Taxonomy" id="13370"/>
    <lineage>
        <taxon>Eukaryota</taxon>
        <taxon>Fungi</taxon>
        <taxon>Dikarya</taxon>
        <taxon>Ascomycota</taxon>
        <taxon>Saccharomycotina</taxon>
        <taxon>Pichiomycetes</taxon>
        <taxon>Pichiales</taxon>
        <taxon>Pichiaceae</taxon>
        <taxon>Brettanomyces</taxon>
    </lineage>
</organism>
<keyword evidence="4 10" id="KW-0812">Transmembrane</keyword>
<dbReference type="AlphaFoldDB" id="A0A448YKZ3"/>
<keyword evidence="2" id="KW-0813">Transport</keyword>
<keyword evidence="7" id="KW-0446">Lipid-binding</keyword>
<evidence type="ECO:0000259" key="12">
    <source>
        <dbReference type="PROSITE" id="PS51847"/>
    </source>
</evidence>
<keyword evidence="14" id="KW-1185">Reference proteome</keyword>
<evidence type="ECO:0000256" key="11">
    <source>
        <dbReference type="SAM" id="MobiDB-lite"/>
    </source>
</evidence>
<evidence type="ECO:0000256" key="8">
    <source>
        <dbReference type="ARBA" id="ARBA00023128"/>
    </source>
</evidence>
<evidence type="ECO:0000256" key="3">
    <source>
        <dbReference type="ARBA" id="ARBA00022452"/>
    </source>
</evidence>
<dbReference type="GO" id="GO:0032865">
    <property type="term" value="C:ERMES complex"/>
    <property type="evidence" value="ECO:0007669"/>
    <property type="project" value="UniProtKB-UniRule"/>
</dbReference>
<evidence type="ECO:0000256" key="4">
    <source>
        <dbReference type="ARBA" id="ARBA00022692"/>
    </source>
</evidence>
<dbReference type="CDD" id="cd21673">
    <property type="entry name" value="SMP_Mdm34"/>
    <property type="match status" value="1"/>
</dbReference>
<comment type="function">
    <text evidence="10">Component of the ERMES/MDM complex, which serves as a molecular tether to connect the endoplasmic reticulum (ER) and mitochondria. Components of this complex are involved in the control of mitochondrial shape and protein biogenesis, and function in nonvesicular lipid trafficking between the ER and mitochondria. MDM34 is required for the interaction of the ER-resident membrane protein MMM1 and the outer mitochondrial membrane-resident beta-barrel protein MDM10.</text>
</comment>
<feature type="compositionally biased region" description="Polar residues" evidence="11">
    <location>
        <begin position="400"/>
        <end position="415"/>
    </location>
</feature>
<evidence type="ECO:0000256" key="10">
    <source>
        <dbReference type="HAMAP-Rule" id="MF_03105"/>
    </source>
</evidence>
<dbReference type="PANTHER" id="PTHR28185">
    <property type="entry name" value="MITOCHONDRIAL DISTRIBUTION AND MORPHOLOGY PROTEIN 34"/>
    <property type="match status" value="1"/>
</dbReference>
<proteinExistence type="inferred from homology"/>
<evidence type="ECO:0000256" key="7">
    <source>
        <dbReference type="ARBA" id="ARBA00023121"/>
    </source>
</evidence>
<dbReference type="STRING" id="13370.A0A448YKZ3"/>
<keyword evidence="5 10" id="KW-1000">Mitochondrion outer membrane</keyword>
<reference evidence="13 14" key="1">
    <citation type="submission" date="2018-12" db="EMBL/GenBank/DDBJ databases">
        <authorList>
            <person name="Tiukova I."/>
            <person name="Dainat J."/>
        </authorList>
    </citation>
    <scope>NUCLEOTIDE SEQUENCE [LARGE SCALE GENOMIC DNA]</scope>
</reference>
<dbReference type="InterPro" id="IPR031468">
    <property type="entry name" value="SMP_LBD"/>
</dbReference>
<keyword evidence="6" id="KW-0445">Lipid transport</keyword>
<sequence length="589" mass="66010">MSFNINWNCIEKDSFTQYAKDALNDAMNSGKKPNILSDDIRIVDLNFGSIPPDFEILEIGDLGSDRFRGIFKFNYFGDAFVTLTTKVSASLLKNYNANITDDLVDNSDGSLESNCRDLAGFITPRFIVSDCDFDIPLNLTLGSIKMSSIIVVVFSVTKGLTLVFKNDPLESIEVSSTFDKIKPIARFLQEKIETQIGELFREFLPSMLYKFSLEYTSQSFDQFHRSMNEEQEEEEPRVMLKDIDPDAPMGMSPGSLMRLTRLASSRQTLALGGELSCDRMNNNIVTKAFANAILASSNSFAYSKLHMTAADFLTGAVGDRVSVIKDFQARTFWKGSHGDEGPPRRRVIKLHSHKKTKKQQQQQQPESETVPEAVAEHQAVEIKIPDEEVIAEEDDATLVGSESSSTGVKSRTVSMTEKKHRALSSNYGSSLGSSETLNEDQDFISVPMSRRISRGSNASTATMLPSRGMSRNVSTSHQTNDKPRQSSQTLHERPSAKQLQQLQRQLQEQWISLPAKLADDIRSRTQNVYHIGKDEQLKIKKRIVKLDQLLNRKNAEKYDMEKVIPKASAAAGYKSRPGFDSPPPPYSYF</sequence>
<feature type="region of interest" description="Disordered" evidence="11">
    <location>
        <begin position="567"/>
        <end position="589"/>
    </location>
</feature>
<dbReference type="GO" id="GO:1990456">
    <property type="term" value="P:mitochondrion-endoplasmic reticulum membrane tethering"/>
    <property type="evidence" value="ECO:0007669"/>
    <property type="project" value="TreeGrafter"/>
</dbReference>
<evidence type="ECO:0000256" key="6">
    <source>
        <dbReference type="ARBA" id="ARBA00023055"/>
    </source>
</evidence>
<protein>
    <recommendedName>
        <fullName evidence="10">Mitochondrial distribution and morphology protein 34</fullName>
    </recommendedName>
</protein>
<evidence type="ECO:0000313" key="14">
    <source>
        <dbReference type="Proteomes" id="UP000290900"/>
    </source>
</evidence>
<keyword evidence="8 10" id="KW-0496">Mitochondrion</keyword>
<keyword evidence="3 10" id="KW-1134">Transmembrane beta strand</keyword>